<protein>
    <submittedName>
        <fullName evidence="1">Uncharacterized protein</fullName>
    </submittedName>
</protein>
<dbReference type="Proteomes" id="UP000183076">
    <property type="component" value="Unassembled WGS sequence"/>
</dbReference>
<accession>A0A1H3DKL1</accession>
<dbReference type="SUPFAM" id="SSF52096">
    <property type="entry name" value="ClpP/crotonase"/>
    <property type="match status" value="1"/>
</dbReference>
<evidence type="ECO:0000313" key="1">
    <source>
        <dbReference type="EMBL" id="SDX66976.1"/>
    </source>
</evidence>
<evidence type="ECO:0000313" key="2">
    <source>
        <dbReference type="Proteomes" id="UP000183076"/>
    </source>
</evidence>
<reference evidence="2" key="1">
    <citation type="submission" date="2016-10" db="EMBL/GenBank/DDBJ databases">
        <authorList>
            <person name="Varghese N."/>
            <person name="Submissions S."/>
        </authorList>
    </citation>
    <scope>NUCLEOTIDE SEQUENCE [LARGE SCALE GENOMIC DNA]</scope>
    <source>
        <strain evidence="2">DSM 10014</strain>
    </source>
</reference>
<proteinExistence type="predicted"/>
<dbReference type="EMBL" id="FNNB01000011">
    <property type="protein sequence ID" value="SDX66976.1"/>
    <property type="molecule type" value="Genomic_DNA"/>
</dbReference>
<dbReference type="AlphaFoldDB" id="A0A1H3DKL1"/>
<sequence>MAALLGGGSLASYRVNHRIRRLAFLVVAGAAMVLGLWPNAVFAQSFANHAFGHDLARHVIVISGEITAETPSRFVAWLNREQPDGYIILLDGDGADPRAGMALGQIIRDHGFETEVGRVEYSDGKIAPGRCFDACALAFLGGQARRFSDQAFLGFQGGAMLKSIASPQLSADFVTYLIAMDVDVRLYAAVATHTGAVPLSLSRTQSKKFRIITPDGFSSFELSARQKGIAAYAQRVGTTRPFDTATGMGVICAQAGGGEIWVEIGTDDTASHAADHMSQLDGMTIDITDHNDQRRSFNIPVEDMFTPKGTKTWHGRADETLIAALGNATRIETRLDMPKSFGAVYTSHQLVETDRHAINAVLAHCE</sequence>
<dbReference type="STRING" id="60137.SAMN04488041_11135"/>
<dbReference type="InterPro" id="IPR029045">
    <property type="entry name" value="ClpP/crotonase-like_dom_sf"/>
</dbReference>
<organism evidence="1 2">
    <name type="scientific">Sulfitobacter pontiacus</name>
    <dbReference type="NCBI Taxonomy" id="60137"/>
    <lineage>
        <taxon>Bacteria</taxon>
        <taxon>Pseudomonadati</taxon>
        <taxon>Pseudomonadota</taxon>
        <taxon>Alphaproteobacteria</taxon>
        <taxon>Rhodobacterales</taxon>
        <taxon>Roseobacteraceae</taxon>
        <taxon>Sulfitobacter</taxon>
    </lineage>
</organism>
<gene>
    <name evidence="1" type="ORF">SAMN04488041_11135</name>
</gene>
<name>A0A1H3DKL1_9RHOB</name>